<comment type="similarity">
    <text evidence="2 3">Belongs to the small heat shock protein (HSP20) family.</text>
</comment>
<protein>
    <submittedName>
        <fullName evidence="5">Heat-shock protein Hsp20</fullName>
    </submittedName>
</protein>
<dbReference type="AlphaFoldDB" id="A0A5J6MN95"/>
<dbReference type="InterPro" id="IPR008978">
    <property type="entry name" value="HSP20-like_chaperone"/>
</dbReference>
<sequence>MAMRTFDFSPLYRSTVGFDSVTRLLESALRADEGQNSYPPYNIEKTGENAYRITMAVAGFSESDITITAQDNSLVVTGKIAKTEEEKKFLHRGIAGRAFERRFELAEHIRVSGASLVNGLLHVDLVKEVPEAKKPRTVKIETVAPKQATVLENQAA</sequence>
<reference evidence="5 6" key="1">
    <citation type="submission" date="2019-08" db="EMBL/GenBank/DDBJ databases">
        <title>Hyperibacter terrae gen. nov., sp. nov. and Hyperibacter viscosus sp. nov., two new members in the family Rhodospirillaceae isolated from the rhizosphere of Hypericum perforatum.</title>
        <authorList>
            <person name="Noviana Z."/>
        </authorList>
    </citation>
    <scope>NUCLEOTIDE SEQUENCE [LARGE SCALE GENOMIC DNA]</scope>
    <source>
        <strain evidence="5 6">R5913</strain>
    </source>
</reference>
<dbReference type="PROSITE" id="PS01031">
    <property type="entry name" value="SHSP"/>
    <property type="match status" value="1"/>
</dbReference>
<gene>
    <name evidence="5" type="ORF">FRZ44_41500</name>
</gene>
<dbReference type="Gene3D" id="2.60.40.790">
    <property type="match status" value="1"/>
</dbReference>
<dbReference type="InterPro" id="IPR037913">
    <property type="entry name" value="ACD_IbpA/B"/>
</dbReference>
<keyword evidence="1" id="KW-0346">Stress response</keyword>
<dbReference type="Proteomes" id="UP000326202">
    <property type="component" value="Chromosome"/>
</dbReference>
<accession>A0A5J6MN95</accession>
<dbReference type="SUPFAM" id="SSF49764">
    <property type="entry name" value="HSP20-like chaperones"/>
    <property type="match status" value="1"/>
</dbReference>
<dbReference type="KEGG" id="htq:FRZ44_41500"/>
<keyword evidence="6" id="KW-1185">Reference proteome</keyword>
<dbReference type="PANTHER" id="PTHR47062:SF1">
    <property type="entry name" value="SMALL HEAT SHOCK PROTEIN IBPA"/>
    <property type="match status" value="1"/>
</dbReference>
<name>A0A5J6MN95_9PROT</name>
<dbReference type="EMBL" id="CP042906">
    <property type="protein sequence ID" value="QEX18839.1"/>
    <property type="molecule type" value="Genomic_DNA"/>
</dbReference>
<evidence type="ECO:0000256" key="3">
    <source>
        <dbReference type="RuleBase" id="RU003616"/>
    </source>
</evidence>
<evidence type="ECO:0000256" key="2">
    <source>
        <dbReference type="PROSITE-ProRule" id="PRU00285"/>
    </source>
</evidence>
<evidence type="ECO:0000313" key="6">
    <source>
        <dbReference type="Proteomes" id="UP000326202"/>
    </source>
</evidence>
<feature type="domain" description="SHSP" evidence="4">
    <location>
        <begin position="32"/>
        <end position="143"/>
    </location>
</feature>
<dbReference type="CDD" id="cd06470">
    <property type="entry name" value="ACD_IbpA-B_like"/>
    <property type="match status" value="1"/>
</dbReference>
<dbReference type="Pfam" id="PF00011">
    <property type="entry name" value="HSP20"/>
    <property type="match status" value="1"/>
</dbReference>
<evidence type="ECO:0000313" key="5">
    <source>
        <dbReference type="EMBL" id="QEX18839.1"/>
    </source>
</evidence>
<dbReference type="PANTHER" id="PTHR47062">
    <property type="match status" value="1"/>
</dbReference>
<evidence type="ECO:0000259" key="4">
    <source>
        <dbReference type="PROSITE" id="PS01031"/>
    </source>
</evidence>
<evidence type="ECO:0000256" key="1">
    <source>
        <dbReference type="ARBA" id="ARBA00023016"/>
    </source>
</evidence>
<dbReference type="InterPro" id="IPR002068">
    <property type="entry name" value="A-crystallin/Hsp20_dom"/>
</dbReference>
<organism evidence="5 6">
    <name type="scientific">Hypericibacter terrae</name>
    <dbReference type="NCBI Taxonomy" id="2602015"/>
    <lineage>
        <taxon>Bacteria</taxon>
        <taxon>Pseudomonadati</taxon>
        <taxon>Pseudomonadota</taxon>
        <taxon>Alphaproteobacteria</taxon>
        <taxon>Rhodospirillales</taxon>
        <taxon>Dongiaceae</taxon>
        <taxon>Hypericibacter</taxon>
    </lineage>
</organism>
<proteinExistence type="inferred from homology"/>